<reference evidence="1 2" key="1">
    <citation type="submission" date="2008-07" db="EMBL/GenBank/DDBJ databases">
        <authorList>
            <person name="El-Sayed N."/>
            <person name="Caler E."/>
            <person name="Inman J."/>
            <person name="Amedeo P."/>
            <person name="Hass B."/>
            <person name="Wortman J."/>
        </authorList>
    </citation>
    <scope>NUCLEOTIDE SEQUENCE [LARGE SCALE GENOMIC DNA]</scope>
    <source>
        <strain evidence="2">ATCC 50983 / TXsc</strain>
    </source>
</reference>
<organism evidence="2">
    <name type="scientific">Perkinsus marinus (strain ATCC 50983 / TXsc)</name>
    <dbReference type="NCBI Taxonomy" id="423536"/>
    <lineage>
        <taxon>Eukaryota</taxon>
        <taxon>Sar</taxon>
        <taxon>Alveolata</taxon>
        <taxon>Perkinsozoa</taxon>
        <taxon>Perkinsea</taxon>
        <taxon>Perkinsida</taxon>
        <taxon>Perkinsidae</taxon>
        <taxon>Perkinsus</taxon>
    </lineage>
</organism>
<dbReference type="EMBL" id="GG684277">
    <property type="protein sequence ID" value="EER01264.1"/>
    <property type="molecule type" value="Genomic_DNA"/>
</dbReference>
<dbReference type="InParanoid" id="C5LPU6"/>
<gene>
    <name evidence="1" type="ORF">Pmar_PMAR020171</name>
</gene>
<sequence length="59" mass="6859">MATNEPDSHLFVEIDQGLNLRVDPPIPPTGVFLKAKSKKDLDKSMEVFNLKRSYRNFYF</sequence>
<dbReference type="AlphaFoldDB" id="C5LPU6"/>
<keyword evidence="2" id="KW-1185">Reference proteome</keyword>
<evidence type="ECO:0000313" key="1">
    <source>
        <dbReference type="EMBL" id="EER01264.1"/>
    </source>
</evidence>
<dbReference type="GeneID" id="9058636"/>
<dbReference type="OrthoDB" id="445734at2759"/>
<evidence type="ECO:0000313" key="2">
    <source>
        <dbReference type="Proteomes" id="UP000007800"/>
    </source>
</evidence>
<dbReference type="RefSeq" id="XP_002768546.1">
    <property type="nucleotide sequence ID" value="XM_002768500.1"/>
</dbReference>
<proteinExistence type="predicted"/>
<dbReference type="Proteomes" id="UP000007800">
    <property type="component" value="Unassembled WGS sequence"/>
</dbReference>
<accession>C5LPU6</accession>
<name>C5LPU6_PERM5</name>
<protein>
    <submittedName>
        <fullName evidence="1">Uncharacterized protein</fullName>
    </submittedName>
</protein>